<dbReference type="STRING" id="435880.SAMN04487988_11539"/>
<sequence>MKTNRIIFFVFAISVTALIAYITVESFSGRNLNQFEGKLEEMDFYRNENNTGPVLRIYAVKVYEADQEMMQEYAKLMPHTKYGRTMVFFFSDKIEEQVKVGPKEPYFDPVHNPFLLASFLKTPMSEERFNYLGND</sequence>
<keyword evidence="1" id="KW-0472">Membrane</keyword>
<name>A0A1I2X1C3_9BACT</name>
<keyword evidence="3" id="KW-1185">Reference proteome</keyword>
<proteinExistence type="predicted"/>
<feature type="transmembrane region" description="Helical" evidence="1">
    <location>
        <begin position="6"/>
        <end position="24"/>
    </location>
</feature>
<dbReference type="RefSeq" id="WP_143189564.1">
    <property type="nucleotide sequence ID" value="NZ_FOPC01000015.1"/>
</dbReference>
<keyword evidence="1" id="KW-0812">Transmembrane</keyword>
<evidence type="ECO:0000256" key="1">
    <source>
        <dbReference type="SAM" id="Phobius"/>
    </source>
</evidence>
<keyword evidence="1" id="KW-1133">Transmembrane helix</keyword>
<dbReference type="Proteomes" id="UP000199642">
    <property type="component" value="Unassembled WGS sequence"/>
</dbReference>
<evidence type="ECO:0000313" key="2">
    <source>
        <dbReference type="EMBL" id="SFH06679.1"/>
    </source>
</evidence>
<accession>A0A1I2X1C3</accession>
<organism evidence="2 3">
    <name type="scientific">Algoriphagus hitonicola</name>
    <dbReference type="NCBI Taxonomy" id="435880"/>
    <lineage>
        <taxon>Bacteria</taxon>
        <taxon>Pseudomonadati</taxon>
        <taxon>Bacteroidota</taxon>
        <taxon>Cytophagia</taxon>
        <taxon>Cytophagales</taxon>
        <taxon>Cyclobacteriaceae</taxon>
        <taxon>Algoriphagus</taxon>
    </lineage>
</organism>
<dbReference type="AlphaFoldDB" id="A0A1I2X1C3"/>
<protein>
    <submittedName>
        <fullName evidence="2">Uncharacterized protein</fullName>
    </submittedName>
</protein>
<gene>
    <name evidence="2" type="ORF">SAMN04487988_11539</name>
</gene>
<reference evidence="3" key="1">
    <citation type="submission" date="2016-10" db="EMBL/GenBank/DDBJ databases">
        <authorList>
            <person name="Varghese N."/>
            <person name="Submissions S."/>
        </authorList>
    </citation>
    <scope>NUCLEOTIDE SEQUENCE [LARGE SCALE GENOMIC DNA]</scope>
    <source>
        <strain evidence="3">DSM 19315</strain>
    </source>
</reference>
<evidence type="ECO:0000313" key="3">
    <source>
        <dbReference type="Proteomes" id="UP000199642"/>
    </source>
</evidence>
<dbReference type="OrthoDB" id="709006at2"/>
<dbReference type="EMBL" id="FOPC01000015">
    <property type="protein sequence ID" value="SFH06679.1"/>
    <property type="molecule type" value="Genomic_DNA"/>
</dbReference>